<dbReference type="SUPFAM" id="SSF57667">
    <property type="entry name" value="beta-beta-alpha zinc fingers"/>
    <property type="match status" value="1"/>
</dbReference>
<keyword evidence="4" id="KW-1185">Reference proteome</keyword>
<evidence type="ECO:0000256" key="1">
    <source>
        <dbReference type="PROSITE-ProRule" id="PRU00042"/>
    </source>
</evidence>
<dbReference type="InterPro" id="IPR036236">
    <property type="entry name" value="Znf_C2H2_sf"/>
</dbReference>
<evidence type="ECO:0000259" key="2">
    <source>
        <dbReference type="PROSITE" id="PS50157"/>
    </source>
</evidence>
<feature type="domain" description="C2H2-type" evidence="2">
    <location>
        <begin position="67"/>
        <end position="95"/>
    </location>
</feature>
<evidence type="ECO:0000313" key="4">
    <source>
        <dbReference type="Proteomes" id="UP000828390"/>
    </source>
</evidence>
<sequence length="143" mass="16189">MIDVNQNLLVLGKNEIDMHCIGDVKHRPGRKHRNADGLNRIPCRQCGLPGRLNTVGMVRSAMTKDNVICGLCDKVFKKQDYMQKHLKIQHGIDKKADKKKSKDAMSTCSIGEDPRVELDFIVENEERFEGTDQNLRVGNEEVA</sequence>
<dbReference type="AlphaFoldDB" id="A0A9D4R848"/>
<keyword evidence="1" id="KW-0479">Metal-binding</keyword>
<dbReference type="EMBL" id="JAIWYP010000003">
    <property type="protein sequence ID" value="KAH3857713.1"/>
    <property type="molecule type" value="Genomic_DNA"/>
</dbReference>
<name>A0A9D4R848_DREPO</name>
<reference evidence="3" key="2">
    <citation type="submission" date="2020-11" db="EMBL/GenBank/DDBJ databases">
        <authorList>
            <person name="McCartney M.A."/>
            <person name="Auch B."/>
            <person name="Kono T."/>
            <person name="Mallez S."/>
            <person name="Becker A."/>
            <person name="Gohl D.M."/>
            <person name="Silverstein K.A.T."/>
            <person name="Koren S."/>
            <person name="Bechman K.B."/>
            <person name="Herman A."/>
            <person name="Abrahante J.E."/>
            <person name="Garbe J."/>
        </authorList>
    </citation>
    <scope>NUCLEOTIDE SEQUENCE</scope>
    <source>
        <strain evidence="3">Duluth1</strain>
        <tissue evidence="3">Whole animal</tissue>
    </source>
</reference>
<keyword evidence="1" id="KW-0863">Zinc-finger</keyword>
<proteinExistence type="predicted"/>
<dbReference type="Proteomes" id="UP000828390">
    <property type="component" value="Unassembled WGS sequence"/>
</dbReference>
<evidence type="ECO:0000313" key="3">
    <source>
        <dbReference type="EMBL" id="KAH3857713.1"/>
    </source>
</evidence>
<dbReference type="InterPro" id="IPR013087">
    <property type="entry name" value="Znf_C2H2_type"/>
</dbReference>
<gene>
    <name evidence="3" type="ORF">DPMN_100325</name>
</gene>
<dbReference type="PROSITE" id="PS50157">
    <property type="entry name" value="ZINC_FINGER_C2H2_2"/>
    <property type="match status" value="1"/>
</dbReference>
<accession>A0A9D4R848</accession>
<dbReference type="GO" id="GO:0008270">
    <property type="term" value="F:zinc ion binding"/>
    <property type="evidence" value="ECO:0007669"/>
    <property type="project" value="UniProtKB-KW"/>
</dbReference>
<comment type="caution">
    <text evidence="3">The sequence shown here is derived from an EMBL/GenBank/DDBJ whole genome shotgun (WGS) entry which is preliminary data.</text>
</comment>
<keyword evidence="1" id="KW-0862">Zinc</keyword>
<protein>
    <recommendedName>
        <fullName evidence="2">C2H2-type domain-containing protein</fullName>
    </recommendedName>
</protein>
<reference evidence="3" key="1">
    <citation type="journal article" date="2019" name="bioRxiv">
        <title>The Genome of the Zebra Mussel, Dreissena polymorpha: A Resource for Invasive Species Research.</title>
        <authorList>
            <person name="McCartney M.A."/>
            <person name="Auch B."/>
            <person name="Kono T."/>
            <person name="Mallez S."/>
            <person name="Zhang Y."/>
            <person name="Obille A."/>
            <person name="Becker A."/>
            <person name="Abrahante J.E."/>
            <person name="Garbe J."/>
            <person name="Badalamenti J.P."/>
            <person name="Herman A."/>
            <person name="Mangelson H."/>
            <person name="Liachko I."/>
            <person name="Sullivan S."/>
            <person name="Sone E.D."/>
            <person name="Koren S."/>
            <person name="Silverstein K.A.T."/>
            <person name="Beckman K.B."/>
            <person name="Gohl D.M."/>
        </authorList>
    </citation>
    <scope>NUCLEOTIDE SEQUENCE</scope>
    <source>
        <strain evidence="3">Duluth1</strain>
        <tissue evidence="3">Whole animal</tissue>
    </source>
</reference>
<organism evidence="3 4">
    <name type="scientific">Dreissena polymorpha</name>
    <name type="common">Zebra mussel</name>
    <name type="synonym">Mytilus polymorpha</name>
    <dbReference type="NCBI Taxonomy" id="45954"/>
    <lineage>
        <taxon>Eukaryota</taxon>
        <taxon>Metazoa</taxon>
        <taxon>Spiralia</taxon>
        <taxon>Lophotrochozoa</taxon>
        <taxon>Mollusca</taxon>
        <taxon>Bivalvia</taxon>
        <taxon>Autobranchia</taxon>
        <taxon>Heteroconchia</taxon>
        <taxon>Euheterodonta</taxon>
        <taxon>Imparidentia</taxon>
        <taxon>Neoheterodontei</taxon>
        <taxon>Myida</taxon>
        <taxon>Dreissenoidea</taxon>
        <taxon>Dreissenidae</taxon>
        <taxon>Dreissena</taxon>
    </lineage>
</organism>
<dbReference type="PROSITE" id="PS00028">
    <property type="entry name" value="ZINC_FINGER_C2H2_1"/>
    <property type="match status" value="1"/>
</dbReference>